<dbReference type="Pfam" id="PF00855">
    <property type="entry name" value="PWWP"/>
    <property type="match status" value="1"/>
</dbReference>
<dbReference type="EMBL" id="CAJZBQ010000022">
    <property type="protein sequence ID" value="CAG9319315.1"/>
    <property type="molecule type" value="Genomic_DNA"/>
</dbReference>
<feature type="region of interest" description="Disordered" evidence="1">
    <location>
        <begin position="292"/>
        <end position="351"/>
    </location>
</feature>
<accession>A0AAU9J1W1</accession>
<dbReference type="SUPFAM" id="SSF63748">
    <property type="entry name" value="Tudor/PWWP/MBT"/>
    <property type="match status" value="1"/>
</dbReference>
<reference evidence="3" key="1">
    <citation type="submission" date="2021-09" db="EMBL/GenBank/DDBJ databases">
        <authorList>
            <consortium name="AG Swart"/>
            <person name="Singh M."/>
            <person name="Singh A."/>
            <person name="Seah K."/>
            <person name="Emmerich C."/>
        </authorList>
    </citation>
    <scope>NUCLEOTIDE SEQUENCE</scope>
    <source>
        <strain evidence="3">ATCC30299</strain>
    </source>
</reference>
<proteinExistence type="predicted"/>
<dbReference type="Proteomes" id="UP001162131">
    <property type="component" value="Unassembled WGS sequence"/>
</dbReference>
<gene>
    <name evidence="3" type="ORF">BSTOLATCC_MIC23523</name>
</gene>
<feature type="compositionally biased region" description="Basic and acidic residues" evidence="1">
    <location>
        <begin position="139"/>
        <end position="155"/>
    </location>
</feature>
<dbReference type="PROSITE" id="PS50812">
    <property type="entry name" value="PWWP"/>
    <property type="match status" value="1"/>
</dbReference>
<protein>
    <recommendedName>
        <fullName evidence="2">PWWP domain-containing protein</fullName>
    </recommendedName>
</protein>
<feature type="domain" description="PWWP" evidence="2">
    <location>
        <begin position="7"/>
        <end position="70"/>
    </location>
</feature>
<sequence length="429" mass="49267">MERKFYNGQLVWAKIKTYPWWPAIVGKVEQINLAETDEEPEYQDEITVNFIGENTHAALDTKEVMDYEENYKQYSNVKQKKLKNCILIADKFLSKELDISDLVEINSHLSDYVEKFIPKSDESEPSSSQSESESEDEPEPKKIQKIDEPENNGKNRLKEVSKQLESKISLSGKAAENSRKREFDNISAKINDLRKGLCTYLNDDEETKEPLCPINDICDYLSYLIQNTPDSSLLESSKILKAFKLFKSDHISSPNQNLRSLSDICYKLYLFWKRHIINESIKSLIASPVKASSAKASPAKSSPTKASSKPKSQEKKYTPKKAPAKKNSKKSPKKVEKEEAKQTHKPSSIGTTDFELRKKVCRKIAKIIEDRGIPKNQSQDHALELEKIIRAKDPHMKEKYVEAFKELRKKLTNEGRDISDIIKECERDL</sequence>
<evidence type="ECO:0000259" key="2">
    <source>
        <dbReference type="PROSITE" id="PS50812"/>
    </source>
</evidence>
<dbReference type="SMART" id="SM00293">
    <property type="entry name" value="PWWP"/>
    <property type="match status" value="1"/>
</dbReference>
<dbReference type="Gene3D" id="2.30.30.140">
    <property type="match status" value="1"/>
</dbReference>
<name>A0AAU9J1W1_9CILI</name>
<comment type="caution">
    <text evidence="3">The sequence shown here is derived from an EMBL/GenBank/DDBJ whole genome shotgun (WGS) entry which is preliminary data.</text>
</comment>
<feature type="compositionally biased region" description="Low complexity" evidence="1">
    <location>
        <begin position="292"/>
        <end position="310"/>
    </location>
</feature>
<evidence type="ECO:0000256" key="1">
    <source>
        <dbReference type="SAM" id="MobiDB-lite"/>
    </source>
</evidence>
<dbReference type="AlphaFoldDB" id="A0AAU9J1W1"/>
<evidence type="ECO:0000313" key="4">
    <source>
        <dbReference type="Proteomes" id="UP001162131"/>
    </source>
</evidence>
<feature type="region of interest" description="Disordered" evidence="1">
    <location>
        <begin position="117"/>
        <end position="155"/>
    </location>
</feature>
<dbReference type="CDD" id="cd05162">
    <property type="entry name" value="PWWP"/>
    <property type="match status" value="1"/>
</dbReference>
<feature type="compositionally biased region" description="Basic residues" evidence="1">
    <location>
        <begin position="318"/>
        <end position="332"/>
    </location>
</feature>
<organism evidence="3 4">
    <name type="scientific">Blepharisma stoltei</name>
    <dbReference type="NCBI Taxonomy" id="1481888"/>
    <lineage>
        <taxon>Eukaryota</taxon>
        <taxon>Sar</taxon>
        <taxon>Alveolata</taxon>
        <taxon>Ciliophora</taxon>
        <taxon>Postciliodesmatophora</taxon>
        <taxon>Heterotrichea</taxon>
        <taxon>Heterotrichida</taxon>
        <taxon>Blepharismidae</taxon>
        <taxon>Blepharisma</taxon>
    </lineage>
</organism>
<evidence type="ECO:0000313" key="3">
    <source>
        <dbReference type="EMBL" id="CAG9319315.1"/>
    </source>
</evidence>
<feature type="compositionally biased region" description="Basic and acidic residues" evidence="1">
    <location>
        <begin position="333"/>
        <end position="342"/>
    </location>
</feature>
<keyword evidence="4" id="KW-1185">Reference proteome</keyword>
<dbReference type="InterPro" id="IPR000313">
    <property type="entry name" value="PWWP_dom"/>
</dbReference>